<dbReference type="Gene3D" id="3.40.50.620">
    <property type="entry name" value="HUPs"/>
    <property type="match status" value="1"/>
</dbReference>
<dbReference type="CDD" id="cd00293">
    <property type="entry name" value="USP-like"/>
    <property type="match status" value="1"/>
</dbReference>
<evidence type="ECO:0000259" key="2">
    <source>
        <dbReference type="Pfam" id="PF00582"/>
    </source>
</evidence>
<protein>
    <submittedName>
        <fullName evidence="3">Universal stress protein</fullName>
    </submittedName>
</protein>
<dbReference type="InterPro" id="IPR006015">
    <property type="entry name" value="Universal_stress_UspA"/>
</dbReference>
<gene>
    <name evidence="3" type="ORF">ELX58_04170</name>
</gene>
<dbReference type="InterPro" id="IPR006016">
    <property type="entry name" value="UspA"/>
</dbReference>
<dbReference type="EMBL" id="CP034726">
    <property type="protein sequence ID" value="QBP18346.1"/>
    <property type="molecule type" value="Genomic_DNA"/>
</dbReference>
<evidence type="ECO:0000313" key="3">
    <source>
        <dbReference type="EMBL" id="QBP18346.1"/>
    </source>
</evidence>
<dbReference type="SUPFAM" id="SSF52402">
    <property type="entry name" value="Adenine nucleotide alpha hydrolases-like"/>
    <property type="match status" value="1"/>
</dbReference>
<dbReference type="PANTHER" id="PTHR46268">
    <property type="entry name" value="STRESS RESPONSE PROTEIN NHAX"/>
    <property type="match status" value="1"/>
</dbReference>
<comment type="similarity">
    <text evidence="1">Belongs to the universal stress protein A family.</text>
</comment>
<name>A0A4P6ZKR8_9LACO</name>
<organism evidence="3 4">
    <name type="scientific">Acetilactobacillus jinshanensis</name>
    <dbReference type="NCBI Taxonomy" id="1720083"/>
    <lineage>
        <taxon>Bacteria</taxon>
        <taxon>Bacillati</taxon>
        <taxon>Bacillota</taxon>
        <taxon>Bacilli</taxon>
        <taxon>Lactobacillales</taxon>
        <taxon>Lactobacillaceae</taxon>
        <taxon>Acetilactobacillus</taxon>
    </lineage>
</organism>
<dbReference type="Pfam" id="PF00582">
    <property type="entry name" value="Usp"/>
    <property type="match status" value="1"/>
</dbReference>
<dbReference type="PANTHER" id="PTHR46268:SF6">
    <property type="entry name" value="UNIVERSAL STRESS PROTEIN UP12"/>
    <property type="match status" value="1"/>
</dbReference>
<proteinExistence type="inferred from homology"/>
<dbReference type="KEGG" id="lji:ELX58_04170"/>
<dbReference type="Proteomes" id="UP000294321">
    <property type="component" value="Chromosome"/>
</dbReference>
<dbReference type="AlphaFoldDB" id="A0A4P6ZKR8"/>
<evidence type="ECO:0000313" key="4">
    <source>
        <dbReference type="Proteomes" id="UP000294321"/>
    </source>
</evidence>
<dbReference type="PRINTS" id="PR01438">
    <property type="entry name" value="UNVRSLSTRESS"/>
</dbReference>
<keyword evidence="4" id="KW-1185">Reference proteome</keyword>
<sequence length="149" mass="16753">MSKSENDFRFKRIMVGMDGSSDSVLAFRYAVSRVKNTDDLLILCTVMSERHENVFQSLEPSFVYGESDDAVKYLNKYKKFAEKQGVKHVKLVLDEGESAGEVIIKDVIPHVEPDLLIIGSKSKKGIAKRFGSQAAYMAKYANIPVMIVR</sequence>
<accession>A0A4P6ZKR8</accession>
<evidence type="ECO:0000256" key="1">
    <source>
        <dbReference type="ARBA" id="ARBA00008791"/>
    </source>
</evidence>
<dbReference type="OrthoDB" id="9789668at2"/>
<dbReference type="InterPro" id="IPR014729">
    <property type="entry name" value="Rossmann-like_a/b/a_fold"/>
</dbReference>
<dbReference type="RefSeq" id="WP_133441905.1">
    <property type="nucleotide sequence ID" value="NZ_CP034726.1"/>
</dbReference>
<feature type="domain" description="UspA" evidence="2">
    <location>
        <begin position="10"/>
        <end position="149"/>
    </location>
</feature>
<reference evidence="4" key="1">
    <citation type="submission" date="2018-12" db="EMBL/GenBank/DDBJ databases">
        <title>A new species of lactobacillus.</title>
        <authorList>
            <person name="Jian Y."/>
            <person name="Xin L."/>
            <person name="Hong Z.J."/>
            <person name="Ming L.Z."/>
            <person name="Hong X.Z."/>
        </authorList>
    </citation>
    <scope>NUCLEOTIDE SEQUENCE [LARGE SCALE GENOMIC DNA]</scope>
    <source>
        <strain evidence="4">HSLZ-75</strain>
    </source>
</reference>